<dbReference type="RefSeq" id="XP_033574257.1">
    <property type="nucleotide sequence ID" value="XM_033726586.1"/>
</dbReference>
<dbReference type="GeneID" id="54467479"/>
<evidence type="ECO:0000313" key="2">
    <source>
        <dbReference type="Proteomes" id="UP000504636"/>
    </source>
</evidence>
<gene>
    <name evidence="1 3" type="ORF">BDZ99DRAFT_536653</name>
</gene>
<reference evidence="3" key="2">
    <citation type="submission" date="2020-04" db="EMBL/GenBank/DDBJ databases">
        <authorList>
            <consortium name="NCBI Genome Project"/>
        </authorList>
    </citation>
    <scope>NUCLEOTIDE SEQUENCE</scope>
    <source>
        <strain evidence="3">CBS 304.34</strain>
    </source>
</reference>
<organism evidence="1">
    <name type="scientific">Mytilinidion resinicola</name>
    <dbReference type="NCBI Taxonomy" id="574789"/>
    <lineage>
        <taxon>Eukaryota</taxon>
        <taxon>Fungi</taxon>
        <taxon>Dikarya</taxon>
        <taxon>Ascomycota</taxon>
        <taxon>Pezizomycotina</taxon>
        <taxon>Dothideomycetes</taxon>
        <taxon>Pleosporomycetidae</taxon>
        <taxon>Mytilinidiales</taxon>
        <taxon>Mytilinidiaceae</taxon>
        <taxon>Mytilinidion</taxon>
    </lineage>
</organism>
<dbReference type="AlphaFoldDB" id="A0A6A6YFI0"/>
<protein>
    <submittedName>
        <fullName evidence="1 3">Uncharacterized protein</fullName>
    </submittedName>
</protein>
<sequence length="278" mass="29008">MTSNFDDKSHSPSPIDLALIPPTEKAELHSSAVSITSASTALTTSSPSTFIPASSLHISTRGIPILRLPLPPSSLTTTIHRPDGSLAYTSTRRSGSCVLADATSTPLITTTYFFGPGRDPVLTLLAPGRDPAEPATSTITTTSKWTSRAQTFATGDGPTWEWAYVRERVPAPDDGTNDAARRKKGGKVVILALYRTDDGARGLGGTRVGQLLRTDETRAAGSSRTSAGNGGELQLAAGGVEGDLDEAGVVASCLVMLKKEVDRRRTVQMMVIAGGGGS</sequence>
<reference evidence="3" key="3">
    <citation type="submission" date="2025-04" db="UniProtKB">
        <authorList>
            <consortium name="RefSeq"/>
        </authorList>
    </citation>
    <scope>IDENTIFICATION</scope>
    <source>
        <strain evidence="3">CBS 304.34</strain>
    </source>
</reference>
<proteinExistence type="predicted"/>
<accession>A0A6A6YFI0</accession>
<reference evidence="1 3" key="1">
    <citation type="journal article" date="2020" name="Stud. Mycol.">
        <title>101 Dothideomycetes genomes: a test case for predicting lifestyles and emergence of pathogens.</title>
        <authorList>
            <person name="Haridas S."/>
            <person name="Albert R."/>
            <person name="Binder M."/>
            <person name="Bloem J."/>
            <person name="Labutti K."/>
            <person name="Salamov A."/>
            <person name="Andreopoulos B."/>
            <person name="Baker S."/>
            <person name="Barry K."/>
            <person name="Bills G."/>
            <person name="Bluhm B."/>
            <person name="Cannon C."/>
            <person name="Castanera R."/>
            <person name="Culley D."/>
            <person name="Daum C."/>
            <person name="Ezra D."/>
            <person name="Gonzalez J."/>
            <person name="Henrissat B."/>
            <person name="Kuo A."/>
            <person name="Liang C."/>
            <person name="Lipzen A."/>
            <person name="Lutzoni F."/>
            <person name="Magnuson J."/>
            <person name="Mondo S."/>
            <person name="Nolan M."/>
            <person name="Ohm R."/>
            <person name="Pangilinan J."/>
            <person name="Park H.-J."/>
            <person name="Ramirez L."/>
            <person name="Alfaro M."/>
            <person name="Sun H."/>
            <person name="Tritt A."/>
            <person name="Yoshinaga Y."/>
            <person name="Zwiers L.-H."/>
            <person name="Turgeon B."/>
            <person name="Goodwin S."/>
            <person name="Spatafora J."/>
            <person name="Crous P."/>
            <person name="Grigoriev I."/>
        </authorList>
    </citation>
    <scope>NUCLEOTIDE SEQUENCE</scope>
    <source>
        <strain evidence="1 3">CBS 304.34</strain>
    </source>
</reference>
<dbReference type="EMBL" id="MU003705">
    <property type="protein sequence ID" value="KAF2807293.1"/>
    <property type="molecule type" value="Genomic_DNA"/>
</dbReference>
<dbReference type="OrthoDB" id="5325862at2759"/>
<dbReference type="Proteomes" id="UP000504636">
    <property type="component" value="Unplaced"/>
</dbReference>
<evidence type="ECO:0000313" key="3">
    <source>
        <dbReference type="RefSeq" id="XP_033574257.1"/>
    </source>
</evidence>
<evidence type="ECO:0000313" key="1">
    <source>
        <dbReference type="EMBL" id="KAF2807293.1"/>
    </source>
</evidence>
<keyword evidence="2" id="KW-1185">Reference proteome</keyword>
<name>A0A6A6YFI0_9PEZI</name>